<evidence type="ECO:0000256" key="1">
    <source>
        <dbReference type="SAM" id="Coils"/>
    </source>
</evidence>
<keyword evidence="4" id="KW-1185">Reference proteome</keyword>
<dbReference type="Proteomes" id="UP000271010">
    <property type="component" value="Unassembled WGS sequence"/>
</dbReference>
<dbReference type="RefSeq" id="WP_123133737.1">
    <property type="nucleotide sequence ID" value="NZ_RJJE01000017.1"/>
</dbReference>
<dbReference type="Pfam" id="PF05670">
    <property type="entry name" value="NFACT-R_1"/>
    <property type="match status" value="1"/>
</dbReference>
<dbReference type="GO" id="GO:0043023">
    <property type="term" value="F:ribosomal large subunit binding"/>
    <property type="evidence" value="ECO:0007669"/>
    <property type="project" value="TreeGrafter"/>
</dbReference>
<protein>
    <submittedName>
        <fullName evidence="3">DUF814 domain-containing protein</fullName>
    </submittedName>
</protein>
<feature type="domain" description="NFACT RNA-binding" evidence="2">
    <location>
        <begin position="403"/>
        <end position="501"/>
    </location>
</feature>
<dbReference type="Gene3D" id="2.30.310.10">
    <property type="entry name" value="ibrinogen binding protein from staphylococcus aureus domain"/>
    <property type="match status" value="1"/>
</dbReference>
<accession>A0A3M9MRD2</accession>
<organism evidence="3 4">
    <name type="scientific">Rufibacter immobilis</name>
    <dbReference type="NCBI Taxonomy" id="1348778"/>
    <lineage>
        <taxon>Bacteria</taxon>
        <taxon>Pseudomonadati</taxon>
        <taxon>Bacteroidota</taxon>
        <taxon>Cytophagia</taxon>
        <taxon>Cytophagales</taxon>
        <taxon>Hymenobacteraceae</taxon>
        <taxon>Rufibacter</taxon>
    </lineage>
</organism>
<sequence>MHQNYFFIRQLATQLDGLLRGFTLQAAFSQEKDELMLAFCKKEQEFYIKTIQTSTFSSLQFPQTFNRARQNSVDLFVPLVGEEVLEVRAHRQERSFYITFSNQRVLLFKLFGNRSNVVLYVEDQPVELFHKKLAKDLNLDYQQMDQAWHLDKEAFFKAPESLRKLLPTLGDLPWLYLLENGFASMEIQQQWDLVQVMLQVLENPTCYYLVQKDKMLRLSLLPVGETLETYQDPISALNAFVLQYRAQEYFQKNYAAAHKQLTKQLDGAQKIWWQIQEQLEHWHHGTPYSQTADVIMANLTNIPPGSKEVELYDFYQDTIRLIKLQSTETPQKTAERLYKKAKNQKIELQLLEERAARKEAEVERLSQLLQELETLETANQLRQFLKQHAPTQAVAQVDLPYHTFETMGFKILVGKNAKANDKLTLKHTHKDDLWLHAKDVPGSHVVIKFQAGKSFPTPVIEAAAQLAAFYSKRKNDSLCPVLYTPKKYVRKPKGATPGSVIVEREKVLLVKPENPFKTQYTVA</sequence>
<name>A0A3M9MRD2_9BACT</name>
<evidence type="ECO:0000313" key="3">
    <source>
        <dbReference type="EMBL" id="RNI27268.1"/>
    </source>
</evidence>
<comment type="caution">
    <text evidence="3">The sequence shown here is derived from an EMBL/GenBank/DDBJ whole genome shotgun (WGS) entry which is preliminary data.</text>
</comment>
<dbReference type="InterPro" id="IPR051608">
    <property type="entry name" value="RQC_Subunit_NEMF"/>
</dbReference>
<dbReference type="EMBL" id="RJJE01000017">
    <property type="protein sequence ID" value="RNI27268.1"/>
    <property type="molecule type" value="Genomic_DNA"/>
</dbReference>
<reference evidence="3 4" key="1">
    <citation type="submission" date="2018-11" db="EMBL/GenBank/DDBJ databases">
        <title>Rufibacter latericius sp. nov., isolated from water in Baiyang Lake.</title>
        <authorList>
            <person name="Yang Y."/>
        </authorList>
    </citation>
    <scope>NUCLEOTIDE SEQUENCE [LARGE SCALE GENOMIC DNA]</scope>
    <source>
        <strain evidence="3 4">MCC P1</strain>
    </source>
</reference>
<dbReference type="AlphaFoldDB" id="A0A3M9MRD2"/>
<dbReference type="GO" id="GO:1990112">
    <property type="term" value="C:RQC complex"/>
    <property type="evidence" value="ECO:0007669"/>
    <property type="project" value="TreeGrafter"/>
</dbReference>
<dbReference type="Pfam" id="PF05833">
    <property type="entry name" value="NFACT_N"/>
    <property type="match status" value="1"/>
</dbReference>
<proteinExistence type="predicted"/>
<dbReference type="GO" id="GO:0000049">
    <property type="term" value="F:tRNA binding"/>
    <property type="evidence" value="ECO:0007669"/>
    <property type="project" value="TreeGrafter"/>
</dbReference>
<dbReference type="PANTHER" id="PTHR15239">
    <property type="entry name" value="NUCLEAR EXPORT MEDIATOR FACTOR NEMF"/>
    <property type="match status" value="1"/>
</dbReference>
<feature type="coiled-coil region" evidence="1">
    <location>
        <begin position="334"/>
        <end position="378"/>
    </location>
</feature>
<dbReference type="GO" id="GO:0072344">
    <property type="term" value="P:rescue of stalled ribosome"/>
    <property type="evidence" value="ECO:0007669"/>
    <property type="project" value="TreeGrafter"/>
</dbReference>
<gene>
    <name evidence="3" type="ORF">EFA69_14050</name>
</gene>
<dbReference type="PANTHER" id="PTHR15239:SF6">
    <property type="entry name" value="RIBOSOME QUALITY CONTROL COMPLEX SUBUNIT NEMF"/>
    <property type="match status" value="1"/>
</dbReference>
<dbReference type="OrthoDB" id="9766163at2"/>
<evidence type="ECO:0000259" key="2">
    <source>
        <dbReference type="Pfam" id="PF05670"/>
    </source>
</evidence>
<keyword evidence="1" id="KW-0175">Coiled coil</keyword>
<dbReference type="InterPro" id="IPR008532">
    <property type="entry name" value="NFACT_RNA-bd"/>
</dbReference>
<evidence type="ECO:0000313" key="4">
    <source>
        <dbReference type="Proteomes" id="UP000271010"/>
    </source>
</evidence>